<evidence type="ECO:0000313" key="8">
    <source>
        <dbReference type="EMBL" id="OIV95733.1"/>
    </source>
</evidence>
<keyword evidence="6" id="KW-0442">Lipid degradation</keyword>
<evidence type="ECO:0000256" key="4">
    <source>
        <dbReference type="ARBA" id="ARBA00022729"/>
    </source>
</evidence>
<evidence type="ECO:0000256" key="7">
    <source>
        <dbReference type="ARBA" id="ARBA00023098"/>
    </source>
</evidence>
<proteinExistence type="inferred from homology"/>
<dbReference type="Gene3D" id="3.40.50.1110">
    <property type="entry name" value="SGNH hydrolase"/>
    <property type="match status" value="1"/>
</dbReference>
<dbReference type="PANTHER" id="PTHR45650:SF33">
    <property type="entry name" value="TRIACYLGLYCEROL LIPASE"/>
    <property type="match status" value="1"/>
</dbReference>
<evidence type="ECO:0000256" key="3">
    <source>
        <dbReference type="ARBA" id="ARBA00022525"/>
    </source>
</evidence>
<keyword evidence="4" id="KW-0732">Signal</keyword>
<dbReference type="Pfam" id="PF00657">
    <property type="entry name" value="Lipase_GDSL"/>
    <property type="match status" value="1"/>
</dbReference>
<comment type="similarity">
    <text evidence="2">Belongs to the 'GDSL' lipolytic enzyme family.</text>
</comment>
<protein>
    <recommendedName>
        <fullName evidence="10">GDSL esterase/lipase</fullName>
    </recommendedName>
</protein>
<organism evidence="8 9">
    <name type="scientific">Lupinus angustifolius</name>
    <name type="common">Narrow-leaved blue lupine</name>
    <dbReference type="NCBI Taxonomy" id="3871"/>
    <lineage>
        <taxon>Eukaryota</taxon>
        <taxon>Viridiplantae</taxon>
        <taxon>Streptophyta</taxon>
        <taxon>Embryophyta</taxon>
        <taxon>Tracheophyta</taxon>
        <taxon>Spermatophyta</taxon>
        <taxon>Magnoliopsida</taxon>
        <taxon>eudicotyledons</taxon>
        <taxon>Gunneridae</taxon>
        <taxon>Pentapetalae</taxon>
        <taxon>rosids</taxon>
        <taxon>fabids</taxon>
        <taxon>Fabales</taxon>
        <taxon>Fabaceae</taxon>
        <taxon>Papilionoideae</taxon>
        <taxon>50 kb inversion clade</taxon>
        <taxon>genistoids sensu lato</taxon>
        <taxon>core genistoids</taxon>
        <taxon>Genisteae</taxon>
        <taxon>Lupinus</taxon>
    </lineage>
</organism>
<dbReference type="GO" id="GO:0016042">
    <property type="term" value="P:lipid catabolic process"/>
    <property type="evidence" value="ECO:0007669"/>
    <property type="project" value="UniProtKB-KW"/>
</dbReference>
<evidence type="ECO:0000256" key="5">
    <source>
        <dbReference type="ARBA" id="ARBA00022801"/>
    </source>
</evidence>
<dbReference type="InterPro" id="IPR001087">
    <property type="entry name" value="GDSL"/>
</dbReference>
<dbReference type="PANTHER" id="PTHR45650">
    <property type="entry name" value="GDSL-LIKE LIPASE/ACYLHYDROLASE-RELATED"/>
    <property type="match status" value="1"/>
</dbReference>
<comment type="subcellular location">
    <subcellularLocation>
        <location evidence="1">Secreted</location>
    </subcellularLocation>
</comment>
<evidence type="ECO:0000256" key="2">
    <source>
        <dbReference type="ARBA" id="ARBA00008668"/>
    </source>
</evidence>
<keyword evidence="3" id="KW-0964">Secreted</keyword>
<evidence type="ECO:0000313" key="9">
    <source>
        <dbReference type="Proteomes" id="UP000188354"/>
    </source>
</evidence>
<keyword evidence="7" id="KW-0443">Lipid metabolism</keyword>
<keyword evidence="5" id="KW-0378">Hydrolase</keyword>
<accession>A0A4P1QVG2</accession>
<dbReference type="EMBL" id="CM007376">
    <property type="protein sequence ID" value="OIV95733.1"/>
    <property type="molecule type" value="Genomic_DNA"/>
</dbReference>
<gene>
    <name evidence="8" type="ORF">TanjilG_05281</name>
</gene>
<evidence type="ECO:0000256" key="1">
    <source>
        <dbReference type="ARBA" id="ARBA00004613"/>
    </source>
</evidence>
<evidence type="ECO:0000256" key="6">
    <source>
        <dbReference type="ARBA" id="ARBA00022963"/>
    </source>
</evidence>
<dbReference type="STRING" id="3871.A0A4P1QVG2"/>
<dbReference type="GO" id="GO:0016788">
    <property type="term" value="F:hydrolase activity, acting on ester bonds"/>
    <property type="evidence" value="ECO:0007669"/>
    <property type="project" value="InterPro"/>
</dbReference>
<sequence length="292" mass="32075">MSSQFLGFENFIPPFANTSGSDILKGVNYASGSAGIRDESGGHRGAHISLRLQLANHRVIVSQIASKLGGFEKAKQYLSKCLYYVNIGSNDYLNNYFIPEYYPSSAIYTPEQYAEALIDEFTLNLLDVGARKYVLVGLGSLGCIPIHISDGSCSQDINKASLIFSEKLKSLVHQLNKSPTTSEFIFVNSTTSALINAVGFTVSTFACCSSGPYGECVPDQSPCSNRREYVFWDQCHTTEAWNAVTAIISYNSSYPDSTYPMNIKQFVEQDIKIESDFIKDFTSQASGSYAGE</sequence>
<dbReference type="GO" id="GO:0005576">
    <property type="term" value="C:extracellular region"/>
    <property type="evidence" value="ECO:0007669"/>
    <property type="project" value="UniProtKB-SubCell"/>
</dbReference>
<reference evidence="8 9" key="1">
    <citation type="journal article" date="2017" name="Plant Biotechnol. J.">
        <title>A comprehensive draft genome sequence for lupin (Lupinus angustifolius), an emerging health food: insights into plant-microbe interactions and legume evolution.</title>
        <authorList>
            <person name="Hane J.K."/>
            <person name="Ming Y."/>
            <person name="Kamphuis L.G."/>
            <person name="Nelson M.N."/>
            <person name="Garg G."/>
            <person name="Atkins C.A."/>
            <person name="Bayer P.E."/>
            <person name="Bravo A."/>
            <person name="Bringans S."/>
            <person name="Cannon S."/>
            <person name="Edwards D."/>
            <person name="Foley R."/>
            <person name="Gao L.L."/>
            <person name="Harrison M.J."/>
            <person name="Huang W."/>
            <person name="Hurgobin B."/>
            <person name="Li S."/>
            <person name="Liu C.W."/>
            <person name="McGrath A."/>
            <person name="Morahan G."/>
            <person name="Murray J."/>
            <person name="Weller J."/>
            <person name="Jian J."/>
            <person name="Singh K.B."/>
        </authorList>
    </citation>
    <scope>NUCLEOTIDE SEQUENCE [LARGE SCALE GENOMIC DNA]</scope>
    <source>
        <strain evidence="9">cv. Tanjil</strain>
        <tissue evidence="8">Whole plant</tissue>
    </source>
</reference>
<dbReference type="InterPro" id="IPR036514">
    <property type="entry name" value="SGNH_hydro_sf"/>
</dbReference>
<dbReference type="Gramene" id="OIV95733">
    <property type="protein sequence ID" value="OIV95733"/>
    <property type="gene ID" value="TanjilG_05281"/>
</dbReference>
<dbReference type="Proteomes" id="UP000188354">
    <property type="component" value="Chromosome LG16"/>
</dbReference>
<keyword evidence="9" id="KW-1185">Reference proteome</keyword>
<dbReference type="AlphaFoldDB" id="A0A4P1QVG2"/>
<dbReference type="InterPro" id="IPR051238">
    <property type="entry name" value="GDSL_esterase/lipase"/>
</dbReference>
<name>A0A4P1QVG2_LUPAN</name>
<evidence type="ECO:0008006" key="10">
    <source>
        <dbReference type="Google" id="ProtNLM"/>
    </source>
</evidence>